<dbReference type="OrthoDB" id="353610at2"/>
<dbReference type="PANTHER" id="PTHR30189">
    <property type="entry name" value="LPS-ASSEMBLY PROTEIN"/>
    <property type="match status" value="1"/>
</dbReference>
<dbReference type="RefSeq" id="WP_016525632.1">
    <property type="nucleotide sequence ID" value="NZ_KE332518.1"/>
</dbReference>
<dbReference type="Proteomes" id="UP000014541">
    <property type="component" value="Unassembled WGS sequence"/>
</dbReference>
<evidence type="ECO:0000313" key="3">
    <source>
        <dbReference type="Proteomes" id="UP000014541"/>
    </source>
</evidence>
<dbReference type="GO" id="GO:0009279">
    <property type="term" value="C:cell outer membrane"/>
    <property type="evidence" value="ECO:0007669"/>
    <property type="project" value="TreeGrafter"/>
</dbReference>
<reference evidence="2 3" key="1">
    <citation type="submission" date="2013-04" db="EMBL/GenBank/DDBJ databases">
        <title>The Genome Sequence of Treponema maltophilum ATCC 51939.</title>
        <authorList>
            <consortium name="The Broad Institute Genomics Platform"/>
            <person name="Earl A."/>
            <person name="Ward D."/>
            <person name="Feldgarden M."/>
            <person name="Gevers D."/>
            <person name="Leonetti C."/>
            <person name="Blanton J.M."/>
            <person name="Dewhirst F.E."/>
            <person name="Izard J."/>
            <person name="Walker B."/>
            <person name="Young S."/>
            <person name="Zeng Q."/>
            <person name="Gargeya S."/>
            <person name="Fitzgerald M."/>
            <person name="Haas B."/>
            <person name="Abouelleil A."/>
            <person name="Allen A.W."/>
            <person name="Alvarado L."/>
            <person name="Arachchi H.M."/>
            <person name="Berlin A.M."/>
            <person name="Chapman S.B."/>
            <person name="Gainer-Dewar J."/>
            <person name="Goldberg J."/>
            <person name="Griggs A."/>
            <person name="Gujja S."/>
            <person name="Hansen M."/>
            <person name="Howarth C."/>
            <person name="Imamovic A."/>
            <person name="Ireland A."/>
            <person name="Larimer J."/>
            <person name="McCowan C."/>
            <person name="Murphy C."/>
            <person name="Pearson M."/>
            <person name="Poon T.W."/>
            <person name="Priest M."/>
            <person name="Roberts A."/>
            <person name="Saif S."/>
            <person name="Shea T."/>
            <person name="Sisk P."/>
            <person name="Sykes S."/>
            <person name="Wortman J."/>
            <person name="Nusbaum C."/>
            <person name="Birren B."/>
        </authorList>
    </citation>
    <scope>NUCLEOTIDE SEQUENCE [LARGE SCALE GENOMIC DNA]</scope>
    <source>
        <strain evidence="2 3">ATCC 51939</strain>
    </source>
</reference>
<keyword evidence="3" id="KW-1185">Reference proteome</keyword>
<comment type="caution">
    <text evidence="2">The sequence shown here is derived from an EMBL/GenBank/DDBJ whole genome shotgun (WGS) entry which is preliminary data.</text>
</comment>
<dbReference type="STRING" id="1125699.HMPREF9194_01350"/>
<dbReference type="InterPro" id="IPR050218">
    <property type="entry name" value="LptD"/>
</dbReference>
<evidence type="ECO:0000256" key="1">
    <source>
        <dbReference type="SAM" id="SignalP"/>
    </source>
</evidence>
<evidence type="ECO:0000313" key="2">
    <source>
        <dbReference type="EMBL" id="EPF31021.1"/>
    </source>
</evidence>
<sequence>MKPCFVTGICISIFIACFFPAFSQGDQNSVVTIEQALKTSYVKDEKQNTEIIKFSGNVVVSVVKGGKKTIIRADTINFDRKRNELYAEGGVVLEQFESGNSTQTLTAQSVLFNTATLEGIFYDSKAVQRRQESVKLPEGSTLIVFSDYFAKDRSDVITFKNGQLTFCDDENPHWKIKASRIWLLPGNEFAFANALLYVGAVPLMYFPFFYYPKDELFFNPSFGYRAREGYFVQTTTYFMGRKALTQGTDSGKGFNFMQPSSLYEQELDGLVLHNLNTEASMPPYFLKFMADYYSTLGGMTGIAGDFKFNTFFKSLSFDVRLGFSNTIYPVPGYTQYISYSSQNRKHADFGLFFGMRLPFRYAASFKTAAQAGGFSLSVALPLYSDPKFARDFSDRKESMDWIDFFLKGAFSGAGRVEDVASSSSSSSVSTISSYTWDIAGSYTPSLGSLRPLLDSFSISSFNSSVLFSSYKIPKNTMLDSVFAGDGEWYDNSPNQDFFYPIQIKPLAFSVSASGTLFEWPPKERKKKEPSERGQAAQKLMSVPETFASGNTADAADAQTEQNAQTAGSVVAKTDSLFADATLPNIDILKPASAQHEALTYKLSYTFRPNFSSLLTFSPIKTAGGSSVESTDFSLAAPKSSEVSIKAPLDITGSLAWYGSVLSLTNALSFAPQYQTHPILSGTQYTASEREKIVLNDYASRKTDITNTNALTVKPLVFSPVFKNSSVSWNTGVKLLQSSFTGTADNPEWTYYAPKWDEKTLTSHNVNVTLATQEDAFSQTFSIQANLPPLVDSYTGKLEFAFPAGRTSLEAGYKKRDLSSGVWYFAPWVQSSSWSLFQKTRDGKDNKNKLNFAQRFEYNINDKHSERFDAALSWRNFRVSYEMLYTYSYTLNTTTGWVSSSEKKFLPYALSASLNTSSAEFTNKAKTISVKPSVSSALSWNIVKPTDSYFNFSPSLALKINDFLTLTFSAESRNKELLRYMQKAIGFTPEIPGERNVFVDLWNSFAFWDESKRASSGFKLKHINIKLEHDLHDWTLKSEFKVEPRIIQVSPGVQKYDYKPYFTLSVQWKPMQGIRTVIKDEYGNFILNPAS</sequence>
<keyword evidence="1" id="KW-0732">Signal</keyword>
<name>S3K273_TREMA</name>
<dbReference type="PANTHER" id="PTHR30189:SF1">
    <property type="entry name" value="LPS-ASSEMBLY PROTEIN LPTD"/>
    <property type="match status" value="1"/>
</dbReference>
<feature type="signal peptide" evidence="1">
    <location>
        <begin position="1"/>
        <end position="23"/>
    </location>
</feature>
<protein>
    <recommendedName>
        <fullName evidence="4">LPS-assembly protein LptD</fullName>
    </recommendedName>
</protein>
<proteinExistence type="predicted"/>
<organism evidence="2 3">
    <name type="scientific">Treponema maltophilum ATCC 51939</name>
    <dbReference type="NCBI Taxonomy" id="1125699"/>
    <lineage>
        <taxon>Bacteria</taxon>
        <taxon>Pseudomonadati</taxon>
        <taxon>Spirochaetota</taxon>
        <taxon>Spirochaetia</taxon>
        <taxon>Spirochaetales</taxon>
        <taxon>Treponemataceae</taxon>
        <taxon>Treponema</taxon>
    </lineage>
</organism>
<dbReference type="AlphaFoldDB" id="S3K273"/>
<dbReference type="PATRIC" id="fig|1125699.3.peg.1364"/>
<evidence type="ECO:0008006" key="4">
    <source>
        <dbReference type="Google" id="ProtNLM"/>
    </source>
</evidence>
<dbReference type="HOGENOM" id="CLU_280171_0_0_12"/>
<dbReference type="GO" id="GO:1990351">
    <property type="term" value="C:transporter complex"/>
    <property type="evidence" value="ECO:0007669"/>
    <property type="project" value="TreeGrafter"/>
</dbReference>
<dbReference type="eggNOG" id="COG1452">
    <property type="taxonomic scope" value="Bacteria"/>
</dbReference>
<gene>
    <name evidence="2" type="ORF">HMPREF9194_01350</name>
</gene>
<dbReference type="EMBL" id="ATFF01000006">
    <property type="protein sequence ID" value="EPF31021.1"/>
    <property type="molecule type" value="Genomic_DNA"/>
</dbReference>
<feature type="chain" id="PRO_5004522768" description="LPS-assembly protein LptD" evidence="1">
    <location>
        <begin position="24"/>
        <end position="1090"/>
    </location>
</feature>
<accession>S3K273</accession>
<dbReference type="PROSITE" id="PS51257">
    <property type="entry name" value="PROKAR_LIPOPROTEIN"/>
    <property type="match status" value="1"/>
</dbReference>